<keyword evidence="2" id="KW-1185">Reference proteome</keyword>
<dbReference type="EMBL" id="JANEYF010005896">
    <property type="protein sequence ID" value="KAJ8926448.1"/>
    <property type="molecule type" value="Genomic_DNA"/>
</dbReference>
<proteinExistence type="predicted"/>
<dbReference type="Gene3D" id="3.40.50.300">
    <property type="entry name" value="P-loop containing nucleotide triphosphate hydrolases"/>
    <property type="match status" value="1"/>
</dbReference>
<dbReference type="Proteomes" id="UP001162156">
    <property type="component" value="Unassembled WGS sequence"/>
</dbReference>
<evidence type="ECO:0000313" key="2">
    <source>
        <dbReference type="Proteomes" id="UP001162156"/>
    </source>
</evidence>
<dbReference type="AlphaFoldDB" id="A0AAV8WJ97"/>
<evidence type="ECO:0000313" key="1">
    <source>
        <dbReference type="EMBL" id="KAJ8926448.1"/>
    </source>
</evidence>
<organism evidence="1 2">
    <name type="scientific">Rhamnusium bicolor</name>
    <dbReference type="NCBI Taxonomy" id="1586634"/>
    <lineage>
        <taxon>Eukaryota</taxon>
        <taxon>Metazoa</taxon>
        <taxon>Ecdysozoa</taxon>
        <taxon>Arthropoda</taxon>
        <taxon>Hexapoda</taxon>
        <taxon>Insecta</taxon>
        <taxon>Pterygota</taxon>
        <taxon>Neoptera</taxon>
        <taxon>Endopterygota</taxon>
        <taxon>Coleoptera</taxon>
        <taxon>Polyphaga</taxon>
        <taxon>Cucujiformia</taxon>
        <taxon>Chrysomeloidea</taxon>
        <taxon>Cerambycidae</taxon>
        <taxon>Lepturinae</taxon>
        <taxon>Rhagiini</taxon>
        <taxon>Rhamnusium</taxon>
    </lineage>
</organism>
<reference evidence="1" key="1">
    <citation type="journal article" date="2023" name="Insect Mol. Biol.">
        <title>Genome sequencing provides insights into the evolution of gene families encoding plant cell wall-degrading enzymes in longhorned beetles.</title>
        <authorList>
            <person name="Shin N.R."/>
            <person name="Okamura Y."/>
            <person name="Kirsch R."/>
            <person name="Pauchet Y."/>
        </authorList>
    </citation>
    <scope>NUCLEOTIDE SEQUENCE</scope>
    <source>
        <strain evidence="1">RBIC_L_NR</strain>
    </source>
</reference>
<gene>
    <name evidence="1" type="ORF">NQ314_021237</name>
</gene>
<accession>A0AAV8WJ97</accession>
<dbReference type="InterPro" id="IPR027417">
    <property type="entry name" value="P-loop_NTPase"/>
</dbReference>
<comment type="caution">
    <text evidence="1">The sequence shown here is derived from an EMBL/GenBank/DDBJ whole genome shotgun (WGS) entry which is preliminary data.</text>
</comment>
<sequence length="60" mass="6791">MFHALSKLNKTMKSYAFNPKSMTRHQLLGKTDADTNQWSDGVLTNYSLQVSSEGSGKYLY</sequence>
<name>A0AAV8WJ97_9CUCU</name>
<protein>
    <submittedName>
        <fullName evidence="1">Uncharacterized protein</fullName>
    </submittedName>
</protein>